<sequence>MNFDEIKGKASGLPGRDRVEAAAGVGRAAGFAADRSGHQAQAEPAEDILPGGQ</sequence>
<evidence type="ECO:0000256" key="1">
    <source>
        <dbReference type="SAM" id="MobiDB-lite"/>
    </source>
</evidence>
<keyword evidence="3" id="KW-1185">Reference proteome</keyword>
<evidence type="ECO:0000313" key="2">
    <source>
        <dbReference type="EMBL" id="MFC5054430.1"/>
    </source>
</evidence>
<protein>
    <submittedName>
        <fullName evidence="2">Antitoxin</fullName>
    </submittedName>
</protein>
<organism evidence="2 3">
    <name type="scientific">Saccharothrix xinjiangensis</name>
    <dbReference type="NCBI Taxonomy" id="204798"/>
    <lineage>
        <taxon>Bacteria</taxon>
        <taxon>Bacillati</taxon>
        <taxon>Actinomycetota</taxon>
        <taxon>Actinomycetes</taxon>
        <taxon>Pseudonocardiales</taxon>
        <taxon>Pseudonocardiaceae</taxon>
        <taxon>Saccharothrix</taxon>
    </lineage>
</organism>
<dbReference type="Proteomes" id="UP001595833">
    <property type="component" value="Unassembled WGS sequence"/>
</dbReference>
<proteinExistence type="predicted"/>
<feature type="region of interest" description="Disordered" evidence="1">
    <location>
        <begin position="30"/>
        <end position="53"/>
    </location>
</feature>
<gene>
    <name evidence="2" type="ORF">ACFPFM_11765</name>
</gene>
<dbReference type="EMBL" id="JBHSJB010000011">
    <property type="protein sequence ID" value="MFC5054430.1"/>
    <property type="molecule type" value="Genomic_DNA"/>
</dbReference>
<evidence type="ECO:0000313" key="3">
    <source>
        <dbReference type="Proteomes" id="UP001595833"/>
    </source>
</evidence>
<comment type="caution">
    <text evidence="2">The sequence shown here is derived from an EMBL/GenBank/DDBJ whole genome shotgun (WGS) entry which is preliminary data.</text>
</comment>
<reference evidence="3" key="1">
    <citation type="journal article" date="2019" name="Int. J. Syst. Evol. Microbiol.">
        <title>The Global Catalogue of Microorganisms (GCM) 10K type strain sequencing project: providing services to taxonomists for standard genome sequencing and annotation.</title>
        <authorList>
            <consortium name="The Broad Institute Genomics Platform"/>
            <consortium name="The Broad Institute Genome Sequencing Center for Infectious Disease"/>
            <person name="Wu L."/>
            <person name="Ma J."/>
        </authorList>
    </citation>
    <scope>NUCLEOTIDE SEQUENCE [LARGE SCALE GENOMIC DNA]</scope>
    <source>
        <strain evidence="3">KCTC 12848</strain>
    </source>
</reference>
<dbReference type="RefSeq" id="WP_344034263.1">
    <property type="nucleotide sequence ID" value="NZ_BAAAKE010000001.1"/>
</dbReference>
<name>A0ABV9XYU3_9PSEU</name>
<accession>A0ABV9XYU3</accession>